<dbReference type="GO" id="GO:0019955">
    <property type="term" value="F:cytokine binding"/>
    <property type="evidence" value="ECO:0007669"/>
    <property type="project" value="UniProtKB-ARBA"/>
</dbReference>
<dbReference type="Pfam" id="PF01108">
    <property type="entry name" value="Tissue_fac"/>
    <property type="match status" value="1"/>
</dbReference>
<sequence length="562" mass="64135">MLALLSATTLALVAGAPWVLPAAAGEKNLQPPENIEVYITDDNFTLKWNSRIETVENVTFSAVYQTPEVDDWMKLPGCQHIVVNKCHFSPLSSDVYEEVKLRIRAEKGNDSSSWSEVYSFIPFEEAQIGPPKVHLEAEDKAITIHISPPGTVDNVMWSLDVSAFTYSLVMWKNSSNVEERIETVHPGDKIYKLSPETTYCLKVRAKLLLYNKNGSYSPVCCINTTAENKLPPPENLEISADNENYILKWDYAYVNATFQVQWFHGFLKIIRGTNLHKWQQIPNCEHIKTTYCIFPRKRLSKGIYYLRVQASNGNSTSFWSEEKKLNTGIYIVIPPPVISMKSINDSLRVYVSAAEGSVKQPYPLIYEIIFWENSSNVERKFLKEKNDFTIDNLQPLTVYCVKGRAHFVGEQLNKSSIFSNTVCEKTKPGNSYKIWVIAGICIAGVFILFTMYVMKTLLRCFNYVFFPSLKPPCNIDKYLSEQPLKNLLLLTSEEQIERCFIIENTNTNTIMKETNQIDEDHKKYNSQTSQDSGNYSNEDENSGSKTSEELLQLETESPEMNS</sequence>
<evidence type="ECO:0000313" key="26">
    <source>
        <dbReference type="EMBL" id="VTJ70927.1"/>
    </source>
</evidence>
<feature type="chain" id="PRO_5022839515" description="Interferon alpha/beta receptor 1" evidence="24">
    <location>
        <begin position="16"/>
        <end position="562"/>
    </location>
</feature>
<dbReference type="GO" id="GO:0009615">
    <property type="term" value="P:response to virus"/>
    <property type="evidence" value="ECO:0007669"/>
    <property type="project" value="UniProtKB-ARBA"/>
</dbReference>
<feature type="domain" description="Fibronectin type-III" evidence="25">
    <location>
        <begin position="127"/>
        <end position="213"/>
    </location>
</feature>
<dbReference type="InterPro" id="IPR036116">
    <property type="entry name" value="FN3_sf"/>
</dbReference>
<comment type="caution">
    <text evidence="26">The sequence shown here is derived from an EMBL/GenBank/DDBJ whole genome shotgun (WGS) entry which is preliminary data.</text>
</comment>
<evidence type="ECO:0000256" key="1">
    <source>
        <dbReference type="ARBA" id="ARBA00004251"/>
    </source>
</evidence>
<evidence type="ECO:0000256" key="2">
    <source>
        <dbReference type="ARBA" id="ARBA00004371"/>
    </source>
</evidence>
<comment type="subcellular location">
    <subcellularLocation>
        <location evidence="1">Cell membrane</location>
        <topology evidence="1">Single-pass type I membrane protein</topology>
    </subcellularLocation>
    <subcellularLocation>
        <location evidence="3">Late endosome</location>
    </subcellularLocation>
    <subcellularLocation>
        <location evidence="2">Lysosome</location>
    </subcellularLocation>
</comment>
<evidence type="ECO:0000256" key="11">
    <source>
        <dbReference type="ARBA" id="ARBA00022753"/>
    </source>
</evidence>
<dbReference type="GO" id="GO:0005770">
    <property type="term" value="C:late endosome"/>
    <property type="evidence" value="ECO:0007669"/>
    <property type="project" value="UniProtKB-SubCell"/>
</dbReference>
<dbReference type="InterPro" id="IPR050650">
    <property type="entry name" value="Type-II_Cytokine-TF_Rcpt"/>
</dbReference>
<dbReference type="FunFam" id="2.60.40.10:FF:001563">
    <property type="entry name" value="Interferon receptor 1 isoform 4"/>
    <property type="match status" value="1"/>
</dbReference>
<dbReference type="EMBL" id="CABDUW010000531">
    <property type="protein sequence ID" value="VTJ70927.1"/>
    <property type="molecule type" value="Genomic_DNA"/>
</dbReference>
<dbReference type="GO" id="GO:0005886">
    <property type="term" value="C:plasma membrane"/>
    <property type="evidence" value="ECO:0007669"/>
    <property type="project" value="UniProtKB-SubCell"/>
</dbReference>
<evidence type="ECO:0000256" key="15">
    <source>
        <dbReference type="ARBA" id="ARBA00023139"/>
    </source>
</evidence>
<keyword evidence="9 24" id="KW-0732">Signal</keyword>
<keyword evidence="15" id="KW-0564">Palmitate</keyword>
<evidence type="ECO:0000256" key="19">
    <source>
        <dbReference type="ARBA" id="ARBA00023228"/>
    </source>
</evidence>
<dbReference type="FunFam" id="2.60.40.10:FF:000842">
    <property type="entry name" value="Interferon receptor 1 isoform 4"/>
    <property type="match status" value="2"/>
</dbReference>
<proteinExistence type="inferred from homology"/>
<feature type="region of interest" description="Disordered" evidence="22">
    <location>
        <begin position="516"/>
        <end position="562"/>
    </location>
</feature>
<keyword evidence="17" id="KW-0675">Receptor</keyword>
<dbReference type="Pfam" id="PF09294">
    <property type="entry name" value="Interfer-bind"/>
    <property type="match status" value="2"/>
</dbReference>
<evidence type="ECO:0000256" key="20">
    <source>
        <dbReference type="ARBA" id="ARBA00023288"/>
    </source>
</evidence>
<dbReference type="GO" id="GO:0005764">
    <property type="term" value="C:lysosome"/>
    <property type="evidence" value="ECO:0007669"/>
    <property type="project" value="UniProtKB-SubCell"/>
</dbReference>
<dbReference type="SUPFAM" id="SSF49265">
    <property type="entry name" value="Fibronectin type III"/>
    <property type="match status" value="4"/>
</dbReference>
<evidence type="ECO:0000256" key="18">
    <source>
        <dbReference type="ARBA" id="ARBA00023180"/>
    </source>
</evidence>
<feature type="compositionally biased region" description="Low complexity" evidence="22">
    <location>
        <begin position="549"/>
        <end position="562"/>
    </location>
</feature>
<dbReference type="InterPro" id="IPR015373">
    <property type="entry name" value="Interferon/interleukin_rcp_dom"/>
</dbReference>
<feature type="transmembrane region" description="Helical" evidence="23">
    <location>
        <begin position="434"/>
        <end position="454"/>
    </location>
</feature>
<dbReference type="SMART" id="SM00060">
    <property type="entry name" value="FN3"/>
    <property type="match status" value="4"/>
</dbReference>
<dbReference type="GO" id="GO:0004905">
    <property type="term" value="F:type I interferon receptor activity"/>
    <property type="evidence" value="ECO:0007669"/>
    <property type="project" value="TreeGrafter"/>
</dbReference>
<feature type="domain" description="Fibronectin type-III" evidence="25">
    <location>
        <begin position="29"/>
        <end position="113"/>
    </location>
</feature>
<keyword evidence="6" id="KW-1003">Cell membrane</keyword>
<evidence type="ECO:0000256" key="24">
    <source>
        <dbReference type="SAM" id="SignalP"/>
    </source>
</evidence>
<feature type="domain" description="Fibronectin type-III" evidence="25">
    <location>
        <begin position="332"/>
        <end position="411"/>
    </location>
</feature>
<evidence type="ECO:0000256" key="17">
    <source>
        <dbReference type="ARBA" id="ARBA00023170"/>
    </source>
</evidence>
<feature type="compositionally biased region" description="Polar residues" evidence="22">
    <location>
        <begin position="525"/>
        <end position="536"/>
    </location>
</feature>
<keyword evidence="10" id="KW-0677">Repeat</keyword>
<evidence type="ECO:0000256" key="4">
    <source>
        <dbReference type="ARBA" id="ARBA00005399"/>
    </source>
</evidence>
<name>A0A5E4BMZ3_MARMO</name>
<dbReference type="Proteomes" id="UP000335636">
    <property type="component" value="Unassembled WGS sequence"/>
</dbReference>
<keyword evidence="13 23" id="KW-1133">Transmembrane helix</keyword>
<evidence type="ECO:0000256" key="3">
    <source>
        <dbReference type="ARBA" id="ARBA00004603"/>
    </source>
</evidence>
<evidence type="ECO:0000256" key="16">
    <source>
        <dbReference type="ARBA" id="ARBA00023157"/>
    </source>
</evidence>
<dbReference type="CDD" id="cd00063">
    <property type="entry name" value="FN3"/>
    <property type="match status" value="1"/>
</dbReference>
<keyword evidence="18" id="KW-0325">Glycoprotein</keyword>
<evidence type="ECO:0000256" key="10">
    <source>
        <dbReference type="ARBA" id="ARBA00022737"/>
    </source>
</evidence>
<accession>A0A5E4BMZ3</accession>
<keyword evidence="20" id="KW-0449">Lipoprotein</keyword>
<dbReference type="FunFam" id="2.60.40.10:FF:001548">
    <property type="entry name" value="Interferon receptor 1 isoform 4"/>
    <property type="match status" value="1"/>
</dbReference>
<evidence type="ECO:0000256" key="9">
    <source>
        <dbReference type="ARBA" id="ARBA00022729"/>
    </source>
</evidence>
<evidence type="ECO:0000256" key="13">
    <source>
        <dbReference type="ARBA" id="ARBA00022989"/>
    </source>
</evidence>
<evidence type="ECO:0000313" key="27">
    <source>
        <dbReference type="Proteomes" id="UP000335636"/>
    </source>
</evidence>
<dbReference type="InterPro" id="IPR013783">
    <property type="entry name" value="Ig-like_fold"/>
</dbReference>
<reference evidence="26" key="1">
    <citation type="submission" date="2019-04" db="EMBL/GenBank/DDBJ databases">
        <authorList>
            <person name="Alioto T."/>
            <person name="Alioto T."/>
        </authorList>
    </citation>
    <scope>NUCLEOTIDE SEQUENCE [LARGE SCALE GENOMIC DNA]</scope>
</reference>
<keyword evidence="7" id="KW-0597">Phosphoprotein</keyword>
<keyword evidence="27" id="KW-1185">Reference proteome</keyword>
<keyword evidence="16" id="KW-1015">Disulfide bond</keyword>
<feature type="signal peptide" evidence="24">
    <location>
        <begin position="1"/>
        <end position="15"/>
    </location>
</feature>
<comment type="similarity">
    <text evidence="4">Belongs to the type II cytokine receptor family.</text>
</comment>
<keyword evidence="12" id="KW-0832">Ubl conjugation</keyword>
<dbReference type="PANTHER" id="PTHR20859">
    <property type="entry name" value="INTERFERON/INTERLEUKIN RECEPTOR"/>
    <property type="match status" value="1"/>
</dbReference>
<organism evidence="26 27">
    <name type="scientific">Marmota monax</name>
    <name type="common">Woodchuck</name>
    <dbReference type="NCBI Taxonomy" id="9995"/>
    <lineage>
        <taxon>Eukaryota</taxon>
        <taxon>Metazoa</taxon>
        <taxon>Chordata</taxon>
        <taxon>Craniata</taxon>
        <taxon>Vertebrata</taxon>
        <taxon>Euteleostomi</taxon>
        <taxon>Mammalia</taxon>
        <taxon>Eutheria</taxon>
        <taxon>Euarchontoglires</taxon>
        <taxon>Glires</taxon>
        <taxon>Rodentia</taxon>
        <taxon>Sciuromorpha</taxon>
        <taxon>Sciuridae</taxon>
        <taxon>Xerinae</taxon>
        <taxon>Marmotini</taxon>
        <taxon>Marmota</taxon>
    </lineage>
</organism>
<evidence type="ECO:0000256" key="12">
    <source>
        <dbReference type="ARBA" id="ARBA00022843"/>
    </source>
</evidence>
<keyword evidence="8 23" id="KW-0812">Transmembrane</keyword>
<evidence type="ECO:0000256" key="22">
    <source>
        <dbReference type="SAM" id="MobiDB-lite"/>
    </source>
</evidence>
<keyword evidence="19" id="KW-0458">Lysosome</keyword>
<evidence type="ECO:0000256" key="14">
    <source>
        <dbReference type="ARBA" id="ARBA00023136"/>
    </source>
</evidence>
<evidence type="ECO:0000256" key="6">
    <source>
        <dbReference type="ARBA" id="ARBA00022475"/>
    </source>
</evidence>
<protein>
    <recommendedName>
        <fullName evidence="5">Interferon alpha/beta receptor 1</fullName>
    </recommendedName>
    <alternativeName>
        <fullName evidence="21">Type I interferon receptor 1</fullName>
    </alternativeName>
</protein>
<gene>
    <name evidence="26" type="ORF">MONAX_5E033298</name>
</gene>
<feature type="domain" description="Fibronectin type-III" evidence="25">
    <location>
        <begin position="230"/>
        <end position="317"/>
    </location>
</feature>
<dbReference type="GO" id="GO:0009893">
    <property type="term" value="P:positive regulation of metabolic process"/>
    <property type="evidence" value="ECO:0007669"/>
    <property type="project" value="UniProtKB-ARBA"/>
</dbReference>
<evidence type="ECO:0000256" key="7">
    <source>
        <dbReference type="ARBA" id="ARBA00022553"/>
    </source>
</evidence>
<keyword evidence="14 23" id="KW-0472">Membrane</keyword>
<evidence type="ECO:0000256" key="23">
    <source>
        <dbReference type="SAM" id="Phobius"/>
    </source>
</evidence>
<evidence type="ECO:0000256" key="8">
    <source>
        <dbReference type="ARBA" id="ARBA00022692"/>
    </source>
</evidence>
<dbReference type="AlphaFoldDB" id="A0A5E4BMZ3"/>
<dbReference type="Gene3D" id="2.60.40.10">
    <property type="entry name" value="Immunoglobulins"/>
    <property type="match status" value="4"/>
</dbReference>
<evidence type="ECO:0000256" key="5">
    <source>
        <dbReference type="ARBA" id="ARBA00016784"/>
    </source>
</evidence>
<evidence type="ECO:0000256" key="21">
    <source>
        <dbReference type="ARBA" id="ARBA00032112"/>
    </source>
</evidence>
<keyword evidence="11" id="KW-0967">Endosome</keyword>
<dbReference type="PANTHER" id="PTHR20859:SF54">
    <property type="entry name" value="INTERFERON ALPHA_BETA RECEPTOR 1"/>
    <property type="match status" value="1"/>
</dbReference>
<dbReference type="InterPro" id="IPR003961">
    <property type="entry name" value="FN3_dom"/>
</dbReference>
<evidence type="ECO:0000259" key="25">
    <source>
        <dbReference type="SMART" id="SM00060"/>
    </source>
</evidence>